<feature type="domain" description="Peptidase S9 prolyl oligopeptidase catalytic" evidence="2">
    <location>
        <begin position="546"/>
        <end position="741"/>
    </location>
</feature>
<dbReference type="RefSeq" id="WP_130567668.1">
    <property type="nucleotide sequence ID" value="NZ_SHLY01000007.1"/>
</dbReference>
<dbReference type="Gene3D" id="2.140.10.30">
    <property type="entry name" value="Dipeptidylpeptidase IV, N-terminal domain"/>
    <property type="match status" value="1"/>
</dbReference>
<dbReference type="Pfam" id="PF00326">
    <property type="entry name" value="Peptidase_S9"/>
    <property type="match status" value="1"/>
</dbReference>
<evidence type="ECO:0000313" key="4">
    <source>
        <dbReference type="EMBL" id="TAA41766.1"/>
    </source>
</evidence>
<dbReference type="Gene3D" id="3.40.50.1820">
    <property type="entry name" value="alpha/beta hydrolase"/>
    <property type="match status" value="1"/>
</dbReference>
<protein>
    <submittedName>
        <fullName evidence="4">S9 family peptidase</fullName>
    </submittedName>
</protein>
<feature type="domain" description="Dipeptidylpeptidase IV N-terminal" evidence="3">
    <location>
        <begin position="130"/>
        <end position="455"/>
    </location>
</feature>
<dbReference type="InterPro" id="IPR002469">
    <property type="entry name" value="Peptidase_S9B_N"/>
</dbReference>
<dbReference type="EMBL" id="SHLY01000007">
    <property type="protein sequence ID" value="TAA41766.1"/>
    <property type="molecule type" value="Genomic_DNA"/>
</dbReference>
<dbReference type="InterPro" id="IPR050278">
    <property type="entry name" value="Serine_Prot_S9B/DPPIV"/>
</dbReference>
<dbReference type="SUPFAM" id="SSF53474">
    <property type="entry name" value="alpha/beta-Hydrolases"/>
    <property type="match status" value="1"/>
</dbReference>
<evidence type="ECO:0000259" key="3">
    <source>
        <dbReference type="Pfam" id="PF00930"/>
    </source>
</evidence>
<dbReference type="Proteomes" id="UP000292544">
    <property type="component" value="Unassembled WGS sequence"/>
</dbReference>
<reference evidence="5" key="1">
    <citation type="submission" date="2019-02" db="EMBL/GenBank/DDBJ databases">
        <title>Draft genome sequence of Muricauda sp. 176CP4-71.</title>
        <authorList>
            <person name="Park J.-S."/>
        </authorList>
    </citation>
    <scope>NUCLEOTIDE SEQUENCE [LARGE SCALE GENOMIC DNA]</scope>
    <source>
        <strain evidence="5">176GS2-150</strain>
    </source>
</reference>
<evidence type="ECO:0000256" key="1">
    <source>
        <dbReference type="SAM" id="SignalP"/>
    </source>
</evidence>
<dbReference type="PANTHER" id="PTHR11731:SF193">
    <property type="entry name" value="DIPEPTIDYL PEPTIDASE 9"/>
    <property type="match status" value="1"/>
</dbReference>
<accession>A0ABY1WLJ1</accession>
<feature type="chain" id="PRO_5046288043" evidence="1">
    <location>
        <begin position="27"/>
        <end position="745"/>
    </location>
</feature>
<evidence type="ECO:0000313" key="5">
    <source>
        <dbReference type="Proteomes" id="UP000292544"/>
    </source>
</evidence>
<comment type="caution">
    <text evidence="4">The sequence shown here is derived from an EMBL/GenBank/DDBJ whole genome shotgun (WGS) entry which is preliminary data.</text>
</comment>
<gene>
    <name evidence="4" type="ORF">EXY25_16130</name>
</gene>
<dbReference type="InterPro" id="IPR001375">
    <property type="entry name" value="Peptidase_S9_cat"/>
</dbReference>
<feature type="signal peptide" evidence="1">
    <location>
        <begin position="1"/>
        <end position="26"/>
    </location>
</feature>
<evidence type="ECO:0000259" key="2">
    <source>
        <dbReference type="Pfam" id="PF00326"/>
    </source>
</evidence>
<sequence length="745" mass="85813">MYNFSHFSRRTCLTLFALSLSLPLQAEMLSVDRIFSDPSLSGTPPKKLQLAPDGSQVSFIRPREDDYNAYDLWSYHLETGKTAKLVDAAELTGGAETLSDEEKARRERQRIFGSGILEYQWSPDSKTLLFPLAGDLYLYQLTEQKSLQLVKTDAFETDAKVSPNGNYVSFVRDQDLYLVNPVTAEETRVTTDGGGTIKNGMAEFVAQEEMGRMTGYWWSPDETKLAFIRVDNSSVDRVVRSEIYAEEIKQIEQAYPAAGRPNVSYKLGIYQLSDKTTQWIDLGTEVDFYLPRVRWSSTSEQLSYQWQNRSQQLLKLMLVDTKTGNQREVLRETSNTWINLHNDLRFLKDGQHFIWASERDGYKHLYLYTMEGKLLRQLTQGDWIVDKLEAIDETKGLVFFTGRKDSPLEKHLYYVALSGEPRIKRITRSRSYHDVAFAKDASHYLDTSSTVNMPPQVSLHQTLGKQVAWIDENRLNSRHPLTPYQDQWSRPEFGVLDAEDGQEMQYRLFKPVNFDLSRKYPVIVRVYGGPHAQRVVNKWSWQNLWTQVMVQRGFLVFELDNRGSYNRGKAFEDPIYRHLGKVELKDQIRGAQYLKSLPYVDGDQIGIFGHSYGGYMTLISMFEAGDIFAAGVSGAPVTDWRLYDTHYTERYLGHPAGNGKGYDASAVFPYAPQLKGPLLIYHGMADDNVLFTHSTKLYSQLQQAMLPFEMMNYPGKKHSIRGKETRIHLYRTIQQFFERHLMPEL</sequence>
<dbReference type="InterPro" id="IPR029058">
    <property type="entry name" value="AB_hydrolase_fold"/>
</dbReference>
<organism evidence="4 5">
    <name type="scientific">Corallincola spongiicola</name>
    <dbReference type="NCBI Taxonomy" id="2520508"/>
    <lineage>
        <taxon>Bacteria</taxon>
        <taxon>Pseudomonadati</taxon>
        <taxon>Pseudomonadota</taxon>
        <taxon>Gammaproteobacteria</taxon>
        <taxon>Alteromonadales</taxon>
        <taxon>Psychromonadaceae</taxon>
        <taxon>Corallincola</taxon>
    </lineage>
</organism>
<keyword evidence="1" id="KW-0732">Signal</keyword>
<dbReference type="SUPFAM" id="SSF82171">
    <property type="entry name" value="DPP6 N-terminal domain-like"/>
    <property type="match status" value="1"/>
</dbReference>
<keyword evidence="5" id="KW-1185">Reference proteome</keyword>
<proteinExistence type="predicted"/>
<name>A0ABY1WLJ1_9GAMM</name>
<dbReference type="Pfam" id="PF00930">
    <property type="entry name" value="DPPIV_N"/>
    <property type="match status" value="1"/>
</dbReference>
<dbReference type="PANTHER" id="PTHR11731">
    <property type="entry name" value="PROTEASE FAMILY S9B,C DIPEPTIDYL-PEPTIDASE IV-RELATED"/>
    <property type="match status" value="1"/>
</dbReference>